<accession>A0ABS8TQH8</accession>
<reference evidence="1 2" key="1">
    <citation type="journal article" date="2021" name="BMC Genomics">
        <title>Datura genome reveals duplications of psychoactive alkaloid biosynthetic genes and high mutation rate following tissue culture.</title>
        <authorList>
            <person name="Rajewski A."/>
            <person name="Carter-House D."/>
            <person name="Stajich J."/>
            <person name="Litt A."/>
        </authorList>
    </citation>
    <scope>NUCLEOTIDE SEQUENCE [LARGE SCALE GENOMIC DNA]</scope>
    <source>
        <strain evidence="1">AR-01</strain>
    </source>
</reference>
<name>A0ABS8TQH8_DATST</name>
<sequence length="80" mass="9095">MKCFFYFKDGNRNRDRKSAPVILQDQSKSDILGGGAERVQLIIIIGYLRLEKEVLDVYTRVPAQAASAQTVEEMELLAYN</sequence>
<evidence type="ECO:0000313" key="2">
    <source>
        <dbReference type="Proteomes" id="UP000823775"/>
    </source>
</evidence>
<keyword evidence="2" id="KW-1185">Reference proteome</keyword>
<comment type="caution">
    <text evidence="1">The sequence shown here is derived from an EMBL/GenBank/DDBJ whole genome shotgun (WGS) entry which is preliminary data.</text>
</comment>
<dbReference type="EMBL" id="JACEIK010001914">
    <property type="protein sequence ID" value="MCD7473070.1"/>
    <property type="molecule type" value="Genomic_DNA"/>
</dbReference>
<organism evidence="1 2">
    <name type="scientific">Datura stramonium</name>
    <name type="common">Jimsonweed</name>
    <name type="synonym">Common thornapple</name>
    <dbReference type="NCBI Taxonomy" id="4076"/>
    <lineage>
        <taxon>Eukaryota</taxon>
        <taxon>Viridiplantae</taxon>
        <taxon>Streptophyta</taxon>
        <taxon>Embryophyta</taxon>
        <taxon>Tracheophyta</taxon>
        <taxon>Spermatophyta</taxon>
        <taxon>Magnoliopsida</taxon>
        <taxon>eudicotyledons</taxon>
        <taxon>Gunneridae</taxon>
        <taxon>Pentapetalae</taxon>
        <taxon>asterids</taxon>
        <taxon>lamiids</taxon>
        <taxon>Solanales</taxon>
        <taxon>Solanaceae</taxon>
        <taxon>Solanoideae</taxon>
        <taxon>Datureae</taxon>
        <taxon>Datura</taxon>
    </lineage>
</organism>
<gene>
    <name evidence="1" type="ORF">HAX54_014655</name>
</gene>
<dbReference type="Proteomes" id="UP000823775">
    <property type="component" value="Unassembled WGS sequence"/>
</dbReference>
<evidence type="ECO:0000313" key="1">
    <source>
        <dbReference type="EMBL" id="MCD7473070.1"/>
    </source>
</evidence>
<proteinExistence type="predicted"/>
<protein>
    <submittedName>
        <fullName evidence="1">Uncharacterized protein</fullName>
    </submittedName>
</protein>